<dbReference type="Proteomes" id="UP000307702">
    <property type="component" value="Unassembled WGS sequence"/>
</dbReference>
<dbReference type="AlphaFoldDB" id="A0A8H2JNT7"/>
<protein>
    <submittedName>
        <fullName evidence="2">Uncharacterized protein</fullName>
    </submittedName>
</protein>
<feature type="transmembrane region" description="Helical" evidence="1">
    <location>
        <begin position="69"/>
        <end position="89"/>
    </location>
</feature>
<dbReference type="OrthoDB" id="7063456at2"/>
<evidence type="ECO:0000313" key="2">
    <source>
        <dbReference type="EMBL" id="TMM45702.1"/>
    </source>
</evidence>
<keyword evidence="1" id="KW-0812">Transmembrane</keyword>
<keyword evidence="1" id="KW-0472">Membrane</keyword>
<keyword evidence="1" id="KW-1133">Transmembrane helix</keyword>
<evidence type="ECO:0000313" key="3">
    <source>
        <dbReference type="Proteomes" id="UP000307702"/>
    </source>
</evidence>
<organism evidence="2 3">
    <name type="scientific">Colwellia ponticola</name>
    <dbReference type="NCBI Taxonomy" id="2304625"/>
    <lineage>
        <taxon>Bacteria</taxon>
        <taxon>Pseudomonadati</taxon>
        <taxon>Pseudomonadota</taxon>
        <taxon>Gammaproteobacteria</taxon>
        <taxon>Alteromonadales</taxon>
        <taxon>Colwelliaceae</taxon>
        <taxon>Colwellia</taxon>
    </lineage>
</organism>
<gene>
    <name evidence="2" type="ORF">FCS21_07720</name>
</gene>
<feature type="transmembrane region" description="Helical" evidence="1">
    <location>
        <begin position="35"/>
        <end position="57"/>
    </location>
</feature>
<reference evidence="2 3" key="1">
    <citation type="submission" date="2019-05" db="EMBL/GenBank/DDBJ databases">
        <title>Colwellia ponticola sp. nov., isolated from seawater.</title>
        <authorList>
            <person name="Yoon J.-H."/>
        </authorList>
    </citation>
    <scope>NUCLEOTIDE SEQUENCE [LARGE SCALE GENOMIC DNA]</scope>
    <source>
        <strain evidence="2 3">OISW-25</strain>
    </source>
</reference>
<feature type="transmembrane region" description="Helical" evidence="1">
    <location>
        <begin position="6"/>
        <end position="23"/>
    </location>
</feature>
<dbReference type="EMBL" id="SZVP01000005">
    <property type="protein sequence ID" value="TMM45702.1"/>
    <property type="molecule type" value="Genomic_DNA"/>
</dbReference>
<evidence type="ECO:0000256" key="1">
    <source>
        <dbReference type="SAM" id="Phobius"/>
    </source>
</evidence>
<comment type="caution">
    <text evidence="2">The sequence shown here is derived from an EMBL/GenBank/DDBJ whole genome shotgun (WGS) entry which is preliminary data.</text>
</comment>
<proteinExistence type="predicted"/>
<name>A0A8H2JNT7_9GAMM</name>
<keyword evidence="3" id="KW-1185">Reference proteome</keyword>
<accession>A0A8H2JNT7</accession>
<dbReference type="RefSeq" id="WP_138622090.1">
    <property type="nucleotide sequence ID" value="NZ_SZVP01000005.1"/>
</dbReference>
<sequence>MTAQLSIILLNVTILFLAYTWLYPQVAGKNLQKVALLDCVVSAVALLIVASKYWGLAIAFDFLSYELNWFWFTLLSYSLIEIPIAIWYFRALWRKDDSES</sequence>